<gene>
    <name evidence="15" type="primary">LOC120265327</name>
</gene>
<evidence type="ECO:0000313" key="15">
    <source>
        <dbReference type="RefSeq" id="XP_039129131.1"/>
    </source>
</evidence>
<comment type="similarity">
    <text evidence="2">Belongs to the RLP family.</text>
</comment>
<feature type="transmembrane region" description="Helical" evidence="12">
    <location>
        <begin position="38"/>
        <end position="59"/>
    </location>
</feature>
<dbReference type="GO" id="GO:0005886">
    <property type="term" value="C:plasma membrane"/>
    <property type="evidence" value="ECO:0007669"/>
    <property type="project" value="UniProtKB-SubCell"/>
</dbReference>
<accession>A0AB40BNX1</accession>
<dbReference type="InterPro" id="IPR003591">
    <property type="entry name" value="Leu-rich_rpt_typical-subtyp"/>
</dbReference>
<dbReference type="RefSeq" id="XP_039129131.1">
    <property type="nucleotide sequence ID" value="XM_039273197.1"/>
</dbReference>
<keyword evidence="4" id="KW-0433">Leucine-rich repeat</keyword>
<dbReference type="Gene3D" id="3.80.10.10">
    <property type="entry name" value="Ribonuclease Inhibitor"/>
    <property type="match status" value="3"/>
</dbReference>
<dbReference type="SMART" id="SM00369">
    <property type="entry name" value="LRR_TYP"/>
    <property type="match status" value="5"/>
</dbReference>
<dbReference type="Pfam" id="PF08263">
    <property type="entry name" value="LRRNT_2"/>
    <property type="match status" value="1"/>
</dbReference>
<evidence type="ECO:0000313" key="14">
    <source>
        <dbReference type="Proteomes" id="UP001515500"/>
    </source>
</evidence>
<keyword evidence="14" id="KW-1185">Reference proteome</keyword>
<sequence>MISLTVSQLNLFISSLCVTATTTMISSDHRSDSSTSSFLFSIPSCFFFFFFIILVLLSLSSPSSSANALSSHSQQCLDLLNLKKGFIMLNESYANYFSITSSIPHWRAGTDCCRWEGVSCDEASGLVVSLDLSDRLIGGDIIPSLFNLTSLQRLNLAFNIFQPERCPAFGFGKKLANLTHLNVSIPDCCGAKLSLTLFPGLQLLSLQESSLSGPIDSSLSKLQNLSILRLDFNNLSSHVPDFFANFSSLTVLSLSGCGLKGLFPTSMFELLNLKTLYLSYNEMLEGVFPEFPLNSSLEILIISSTNFSGSLPNSLGNLESLISLDLRHCNFSGSIPWSIGNLSELVYLDLSYNHLSGHLPPMLAGSKISTIDLSSNYFIGQIPSTLGHAHHLISLHLEDNLLTGSIPMSLFTLKKLEKLSLVDNKLSGQLQEFTNASSTLQYVGLWGNNLHGKLPKSLVNLFALISLDLSSNNFDGSVMGLELFGHLQNLTYLDLSGIDLSISHRIVGSSLLFPSLHTLKLQSCNLMAIPSFLKHKKNMGLLDLSNNRINGVIPKWIWGIGRSLNLSYNLFNDIERPLPDPKTMMSINSLDLHSNMLQGQIPLLHAQFLDYSNNYFTGSIPLNISAYLLGTSAFFLANNNLTGEIPASICDTYLQILDLSKNNLSGSIQGCLLESLSNLQALNLRENQFQGILPQNINSSCSLVTIDFYGNKSRRRNTKIIIKM</sequence>
<reference evidence="15" key="1">
    <citation type="submission" date="2025-08" db="UniProtKB">
        <authorList>
            <consortium name="RefSeq"/>
        </authorList>
    </citation>
    <scope>IDENTIFICATION</scope>
</reference>
<evidence type="ECO:0000256" key="5">
    <source>
        <dbReference type="ARBA" id="ARBA00022692"/>
    </source>
</evidence>
<evidence type="ECO:0000256" key="4">
    <source>
        <dbReference type="ARBA" id="ARBA00022614"/>
    </source>
</evidence>
<keyword evidence="9 12" id="KW-0472">Membrane</keyword>
<keyword evidence="7" id="KW-0677">Repeat</keyword>
<evidence type="ECO:0000256" key="9">
    <source>
        <dbReference type="ARBA" id="ARBA00023136"/>
    </source>
</evidence>
<dbReference type="SUPFAM" id="SSF52058">
    <property type="entry name" value="L domain-like"/>
    <property type="match status" value="1"/>
</dbReference>
<keyword evidence="10" id="KW-0675">Receptor</keyword>
<keyword evidence="11" id="KW-0325">Glycoprotein</keyword>
<comment type="subcellular location">
    <subcellularLocation>
        <location evidence="1">Cell membrane</location>
        <topology evidence="1">Single-pass type I membrane protein</topology>
    </subcellularLocation>
</comment>
<evidence type="ECO:0000256" key="7">
    <source>
        <dbReference type="ARBA" id="ARBA00022737"/>
    </source>
</evidence>
<dbReference type="AlphaFoldDB" id="A0AB40BNX1"/>
<keyword evidence="5 12" id="KW-0812">Transmembrane</keyword>
<protein>
    <submittedName>
        <fullName evidence="15">Receptor-like protein 6</fullName>
    </submittedName>
</protein>
<keyword evidence="3" id="KW-1003">Cell membrane</keyword>
<evidence type="ECO:0000256" key="12">
    <source>
        <dbReference type="SAM" id="Phobius"/>
    </source>
</evidence>
<dbReference type="FunFam" id="3.80.10.10:FF:000095">
    <property type="entry name" value="LRR receptor-like serine/threonine-protein kinase GSO1"/>
    <property type="match status" value="1"/>
</dbReference>
<evidence type="ECO:0000256" key="1">
    <source>
        <dbReference type="ARBA" id="ARBA00004251"/>
    </source>
</evidence>
<name>A0AB40BNX1_DIOCR</name>
<dbReference type="Proteomes" id="UP001515500">
    <property type="component" value="Chromosome 7"/>
</dbReference>
<dbReference type="InterPro" id="IPR001611">
    <property type="entry name" value="Leu-rich_rpt"/>
</dbReference>
<evidence type="ECO:0000256" key="10">
    <source>
        <dbReference type="ARBA" id="ARBA00023170"/>
    </source>
</evidence>
<dbReference type="GeneID" id="120265327"/>
<dbReference type="InterPro" id="IPR013210">
    <property type="entry name" value="LRR_N_plant-typ"/>
</dbReference>
<feature type="domain" description="Leucine-rich repeat-containing N-terminal plant-type" evidence="13">
    <location>
        <begin position="79"/>
        <end position="121"/>
    </location>
</feature>
<evidence type="ECO:0000256" key="3">
    <source>
        <dbReference type="ARBA" id="ARBA00022475"/>
    </source>
</evidence>
<evidence type="ECO:0000256" key="11">
    <source>
        <dbReference type="ARBA" id="ARBA00023180"/>
    </source>
</evidence>
<dbReference type="Pfam" id="PF00560">
    <property type="entry name" value="LRR_1"/>
    <property type="match status" value="8"/>
</dbReference>
<organism evidence="14 15">
    <name type="scientific">Dioscorea cayennensis subsp. rotundata</name>
    <name type="common">White Guinea yam</name>
    <name type="synonym">Dioscorea rotundata</name>
    <dbReference type="NCBI Taxonomy" id="55577"/>
    <lineage>
        <taxon>Eukaryota</taxon>
        <taxon>Viridiplantae</taxon>
        <taxon>Streptophyta</taxon>
        <taxon>Embryophyta</taxon>
        <taxon>Tracheophyta</taxon>
        <taxon>Spermatophyta</taxon>
        <taxon>Magnoliopsida</taxon>
        <taxon>Liliopsida</taxon>
        <taxon>Dioscoreales</taxon>
        <taxon>Dioscoreaceae</taxon>
        <taxon>Dioscorea</taxon>
    </lineage>
</organism>
<dbReference type="PANTHER" id="PTHR48052:SF63">
    <property type="entry name" value="PROTEIN KINASE DOMAIN-CONTAINING PROTEIN"/>
    <property type="match status" value="1"/>
</dbReference>
<keyword evidence="8 12" id="KW-1133">Transmembrane helix</keyword>
<evidence type="ECO:0000256" key="6">
    <source>
        <dbReference type="ARBA" id="ARBA00022729"/>
    </source>
</evidence>
<dbReference type="PANTHER" id="PTHR48052">
    <property type="entry name" value="UNNAMED PRODUCT"/>
    <property type="match status" value="1"/>
</dbReference>
<keyword evidence="6" id="KW-0732">Signal</keyword>
<proteinExistence type="inferred from homology"/>
<evidence type="ECO:0000259" key="13">
    <source>
        <dbReference type="Pfam" id="PF08263"/>
    </source>
</evidence>
<dbReference type="SUPFAM" id="SSF52047">
    <property type="entry name" value="RNI-like"/>
    <property type="match status" value="1"/>
</dbReference>
<evidence type="ECO:0000256" key="8">
    <source>
        <dbReference type="ARBA" id="ARBA00022989"/>
    </source>
</evidence>
<feature type="transmembrane region" description="Helical" evidence="12">
    <location>
        <begin position="6"/>
        <end position="26"/>
    </location>
</feature>
<evidence type="ECO:0000256" key="2">
    <source>
        <dbReference type="ARBA" id="ARBA00009592"/>
    </source>
</evidence>
<dbReference type="InterPro" id="IPR032675">
    <property type="entry name" value="LRR_dom_sf"/>
</dbReference>